<evidence type="ECO:0000313" key="3">
    <source>
        <dbReference type="Proteomes" id="UP000254794"/>
    </source>
</evidence>
<organism evidence="2 3">
    <name type="scientific">Legionella busanensis</name>
    <dbReference type="NCBI Taxonomy" id="190655"/>
    <lineage>
        <taxon>Bacteria</taxon>
        <taxon>Pseudomonadati</taxon>
        <taxon>Pseudomonadota</taxon>
        <taxon>Gammaproteobacteria</taxon>
        <taxon>Legionellales</taxon>
        <taxon>Legionellaceae</taxon>
        <taxon>Legionella</taxon>
    </lineage>
</organism>
<proteinExistence type="predicted"/>
<keyword evidence="3" id="KW-1185">Reference proteome</keyword>
<gene>
    <name evidence="2" type="ORF">NCTC13316_02676</name>
</gene>
<name>A0A378JQV1_9GAMM</name>
<dbReference type="RefSeq" id="WP_115332110.1">
    <property type="nucleotide sequence ID" value="NZ_CAAAHP010000006.1"/>
</dbReference>
<feature type="compositionally biased region" description="Polar residues" evidence="1">
    <location>
        <begin position="14"/>
        <end position="28"/>
    </location>
</feature>
<dbReference type="AlphaFoldDB" id="A0A378JQV1"/>
<dbReference type="Proteomes" id="UP000254794">
    <property type="component" value="Unassembled WGS sequence"/>
</dbReference>
<evidence type="ECO:0000313" key="2">
    <source>
        <dbReference type="EMBL" id="STX52559.1"/>
    </source>
</evidence>
<sequence length="275" mass="30808">MPYNKFAFKPTAPVSEQANSLQETSSPSGRERIEQENSVPPNLNPIDFGEVLAKFQSASVPDPKDALNALKTNQQQTKNVPASAQSSSTQDPLFNPAPPIMPATKTSTNAFLYKKERLFYAGCEITDPNILSSVKSVGEGIKKHLVAMINGKEETIYKYSQKARHTLFLDGQEVTDTELYKKLWAIKCLAPSQHYHFIDSVGHYLLSQNQHKYKSEIIKDQIYLDFCKNRKGSSDRPSSQPRIGVASVAMFAQVIKNESEDEGNKKQKTSHYFKS</sequence>
<accession>A0A378JQV1</accession>
<dbReference type="EMBL" id="UGOD01000001">
    <property type="protein sequence ID" value="STX52559.1"/>
    <property type="molecule type" value="Genomic_DNA"/>
</dbReference>
<feature type="region of interest" description="Disordered" evidence="1">
    <location>
        <begin position="1"/>
        <end position="45"/>
    </location>
</feature>
<reference evidence="2 3" key="1">
    <citation type="submission" date="2018-06" db="EMBL/GenBank/DDBJ databases">
        <authorList>
            <consortium name="Pathogen Informatics"/>
            <person name="Doyle S."/>
        </authorList>
    </citation>
    <scope>NUCLEOTIDE SEQUENCE [LARGE SCALE GENOMIC DNA]</scope>
    <source>
        <strain evidence="2 3">NCTC13316</strain>
    </source>
</reference>
<protein>
    <submittedName>
        <fullName evidence="2">Uncharacterized protein</fullName>
    </submittedName>
</protein>
<evidence type="ECO:0000256" key="1">
    <source>
        <dbReference type="SAM" id="MobiDB-lite"/>
    </source>
</evidence>